<reference evidence="1 2" key="1">
    <citation type="submission" date="2022-05" db="EMBL/GenBank/DDBJ databases">
        <title>Genome Sequencing of Bee-Associated Microbes.</title>
        <authorList>
            <person name="Dunlap C."/>
        </authorList>
    </citation>
    <scope>NUCLEOTIDE SEQUENCE [LARGE SCALE GENOMIC DNA]</scope>
    <source>
        <strain evidence="1 2">NRRL BD-083</strain>
    </source>
</reference>
<name>A0ABT4EVA3_9BACI</name>
<protein>
    <submittedName>
        <fullName evidence="1">Uncharacterized protein</fullName>
    </submittedName>
</protein>
<dbReference type="RefSeq" id="WP_268639532.1">
    <property type="nucleotide sequence ID" value="NZ_JAMDLZ010000048.1"/>
</dbReference>
<sequence>MKALELNALEICIILKEAKVNFVSQLIDKPVEITFENNLFKSFSVKLRALYKSCSFIIKIDQINANSLDKQAKRKSVF</sequence>
<dbReference type="Proteomes" id="UP001527052">
    <property type="component" value="Unassembled WGS sequence"/>
</dbReference>
<keyword evidence="2" id="KW-1185">Reference proteome</keyword>
<organism evidence="1 2">
    <name type="scientific">Lysinibacillus xylanilyticus</name>
    <dbReference type="NCBI Taxonomy" id="582475"/>
    <lineage>
        <taxon>Bacteria</taxon>
        <taxon>Bacillati</taxon>
        <taxon>Bacillota</taxon>
        <taxon>Bacilli</taxon>
        <taxon>Bacillales</taxon>
        <taxon>Bacillaceae</taxon>
        <taxon>Lysinibacillus</taxon>
    </lineage>
</organism>
<gene>
    <name evidence="1" type="ORF">M5W82_22260</name>
</gene>
<proteinExistence type="predicted"/>
<accession>A0ABT4EVA3</accession>
<evidence type="ECO:0000313" key="1">
    <source>
        <dbReference type="EMBL" id="MCY9549602.1"/>
    </source>
</evidence>
<evidence type="ECO:0000313" key="2">
    <source>
        <dbReference type="Proteomes" id="UP001527052"/>
    </source>
</evidence>
<dbReference type="EMBL" id="JAMDLZ010000048">
    <property type="protein sequence ID" value="MCY9549602.1"/>
    <property type="molecule type" value="Genomic_DNA"/>
</dbReference>
<comment type="caution">
    <text evidence="1">The sequence shown here is derived from an EMBL/GenBank/DDBJ whole genome shotgun (WGS) entry which is preliminary data.</text>
</comment>